<organism evidence="2 3">
    <name type="scientific">Tetrahymena thermophila (strain SB210)</name>
    <dbReference type="NCBI Taxonomy" id="312017"/>
    <lineage>
        <taxon>Eukaryota</taxon>
        <taxon>Sar</taxon>
        <taxon>Alveolata</taxon>
        <taxon>Ciliophora</taxon>
        <taxon>Intramacronucleata</taxon>
        <taxon>Oligohymenophorea</taxon>
        <taxon>Hymenostomatida</taxon>
        <taxon>Tetrahymenina</taxon>
        <taxon>Tetrahymenidae</taxon>
        <taxon>Tetrahymena</taxon>
    </lineage>
</organism>
<dbReference type="Proteomes" id="UP000009168">
    <property type="component" value="Unassembled WGS sequence"/>
</dbReference>
<reference evidence="3" key="1">
    <citation type="journal article" date="2006" name="PLoS Biol.">
        <title>Macronuclear genome sequence of the ciliate Tetrahymena thermophila, a model eukaryote.</title>
        <authorList>
            <person name="Eisen J.A."/>
            <person name="Coyne R.S."/>
            <person name="Wu M."/>
            <person name="Wu D."/>
            <person name="Thiagarajan M."/>
            <person name="Wortman J.R."/>
            <person name="Badger J.H."/>
            <person name="Ren Q."/>
            <person name="Amedeo P."/>
            <person name="Jones K.M."/>
            <person name="Tallon L.J."/>
            <person name="Delcher A.L."/>
            <person name="Salzberg S.L."/>
            <person name="Silva J.C."/>
            <person name="Haas B.J."/>
            <person name="Majoros W.H."/>
            <person name="Farzad M."/>
            <person name="Carlton J.M."/>
            <person name="Smith R.K. Jr."/>
            <person name="Garg J."/>
            <person name="Pearlman R.E."/>
            <person name="Karrer K.M."/>
            <person name="Sun L."/>
            <person name="Manning G."/>
            <person name="Elde N.C."/>
            <person name="Turkewitz A.P."/>
            <person name="Asai D.J."/>
            <person name="Wilkes D.E."/>
            <person name="Wang Y."/>
            <person name="Cai H."/>
            <person name="Collins K."/>
            <person name="Stewart B.A."/>
            <person name="Lee S.R."/>
            <person name="Wilamowska K."/>
            <person name="Weinberg Z."/>
            <person name="Ruzzo W.L."/>
            <person name="Wloga D."/>
            <person name="Gaertig J."/>
            <person name="Frankel J."/>
            <person name="Tsao C.-C."/>
            <person name="Gorovsky M.A."/>
            <person name="Keeling P.J."/>
            <person name="Waller R.F."/>
            <person name="Patron N.J."/>
            <person name="Cherry J.M."/>
            <person name="Stover N.A."/>
            <person name="Krieger C.J."/>
            <person name="del Toro C."/>
            <person name="Ryder H.F."/>
            <person name="Williamson S.C."/>
            <person name="Barbeau R.A."/>
            <person name="Hamilton E.P."/>
            <person name="Orias E."/>
        </authorList>
    </citation>
    <scope>NUCLEOTIDE SEQUENCE [LARGE SCALE GENOMIC DNA]</scope>
    <source>
        <strain evidence="3">SB210</strain>
    </source>
</reference>
<name>W7XKH5_TETTS</name>
<protein>
    <submittedName>
        <fullName evidence="2">Transmembrane protein, putative</fullName>
    </submittedName>
</protein>
<feature type="transmembrane region" description="Helical" evidence="1">
    <location>
        <begin position="13"/>
        <end position="33"/>
    </location>
</feature>
<evidence type="ECO:0000256" key="1">
    <source>
        <dbReference type="SAM" id="Phobius"/>
    </source>
</evidence>
<sequence length="131" mass="16198">MVLRQNQQKQYKIFANLFFLLYQFSFLYNQYIYQKILFKKINDKKKINLFQGRKTSQFYTFVSHQTCFDVFPISQNLRFIQCFSIMYQSLNFINLLQSKLILYRKLKKFSLGFTKLSQFIIIYNIFKFEQY</sequence>
<evidence type="ECO:0000313" key="2">
    <source>
        <dbReference type="EMBL" id="EWS76536.1"/>
    </source>
</evidence>
<proteinExistence type="predicted"/>
<dbReference type="GeneID" id="24438604"/>
<dbReference type="RefSeq" id="XP_012650908.1">
    <property type="nucleotide sequence ID" value="XM_012795454.1"/>
</dbReference>
<keyword evidence="1" id="KW-1133">Transmembrane helix</keyword>
<evidence type="ECO:0000313" key="3">
    <source>
        <dbReference type="Proteomes" id="UP000009168"/>
    </source>
</evidence>
<keyword evidence="1" id="KW-0472">Membrane</keyword>
<dbReference type="AlphaFoldDB" id="W7XKH5"/>
<dbReference type="KEGG" id="tet:TTHERM_000361358"/>
<dbReference type="InParanoid" id="W7XKH5"/>
<keyword evidence="3" id="KW-1185">Reference proteome</keyword>
<keyword evidence="1 2" id="KW-0812">Transmembrane</keyword>
<dbReference type="EMBL" id="GG662855">
    <property type="protein sequence ID" value="EWS76536.1"/>
    <property type="molecule type" value="Genomic_DNA"/>
</dbReference>
<accession>W7XKH5</accession>
<gene>
    <name evidence="2" type="ORF">TTHERM_000361358</name>
</gene>